<evidence type="ECO:0000313" key="3">
    <source>
        <dbReference type="Proteomes" id="UP000044071"/>
    </source>
</evidence>
<name>A0A078KRC8_9GAMM</name>
<dbReference type="STRING" id="1034943.BN59_01234"/>
<keyword evidence="3" id="KW-1185">Reference proteome</keyword>
<sequence>MLLKKIVLAVSSALLLSSSAYAVNCPTKLGQLSFYIVNKSKLAINVEPDIPNVWGNYGPTNPIDTNQTSCIQYISNSTPSLSSGQINLEIMDGFNPSGKICTAFISWVSSPVVQINSVNMWSCPYFSGSYDNKGHFTIS</sequence>
<feature type="signal peptide" evidence="1">
    <location>
        <begin position="1"/>
        <end position="22"/>
    </location>
</feature>
<evidence type="ECO:0000313" key="2">
    <source>
        <dbReference type="EMBL" id="CDZ76955.1"/>
    </source>
</evidence>
<proteinExistence type="predicted"/>
<protein>
    <submittedName>
        <fullName evidence="2">Uncharacterized protein</fullName>
    </submittedName>
</protein>
<dbReference type="RefSeq" id="WP_043873378.1">
    <property type="nucleotide sequence ID" value="NZ_CCVW01000001.1"/>
</dbReference>
<feature type="chain" id="PRO_5009743959" evidence="1">
    <location>
        <begin position="23"/>
        <end position="139"/>
    </location>
</feature>
<dbReference type="Proteomes" id="UP000044071">
    <property type="component" value="Unassembled WGS sequence"/>
</dbReference>
<reference evidence="2 3" key="1">
    <citation type="submission" date="2014-06" db="EMBL/GenBank/DDBJ databases">
        <authorList>
            <person name="Urmite Genomes Urmite Genomes"/>
        </authorList>
    </citation>
    <scope>NUCLEOTIDE SEQUENCE [LARGE SCALE GENOMIC DNA]</scope>
</reference>
<evidence type="ECO:0000256" key="1">
    <source>
        <dbReference type="SAM" id="SignalP"/>
    </source>
</evidence>
<accession>A0A078KRC8</accession>
<gene>
    <name evidence="2" type="ORF">BN59_01234</name>
</gene>
<organism evidence="2 3">
    <name type="scientific">Legionella massiliensis</name>
    <dbReference type="NCBI Taxonomy" id="1034943"/>
    <lineage>
        <taxon>Bacteria</taxon>
        <taxon>Pseudomonadati</taxon>
        <taxon>Pseudomonadota</taxon>
        <taxon>Gammaproteobacteria</taxon>
        <taxon>Legionellales</taxon>
        <taxon>Legionellaceae</taxon>
        <taxon>Legionella</taxon>
    </lineage>
</organism>
<dbReference type="AlphaFoldDB" id="A0A078KRC8"/>
<dbReference type="EMBL" id="CCSB01000001">
    <property type="protein sequence ID" value="CDZ76955.1"/>
    <property type="molecule type" value="Genomic_DNA"/>
</dbReference>
<keyword evidence="1" id="KW-0732">Signal</keyword>